<comment type="caution">
    <text evidence="2">The sequence shown here is derived from an EMBL/GenBank/DDBJ whole genome shotgun (WGS) entry which is preliminary data.</text>
</comment>
<proteinExistence type="predicted"/>
<dbReference type="Proteomes" id="UP000216524">
    <property type="component" value="Unassembled WGS sequence"/>
</dbReference>
<keyword evidence="3" id="KW-1185">Reference proteome</keyword>
<sequence>MNAHAPLVHARRGHPRHRLGCPADRRTIALARNASLSAAYAGEFGGGNRQHTASAVLRWRF</sequence>
<protein>
    <recommendedName>
        <fullName evidence="4">Autotransporter outer membrane beta-barrel domain-containing protein</fullName>
    </recommendedName>
</protein>
<dbReference type="SUPFAM" id="SSF103515">
    <property type="entry name" value="Autotransporter"/>
    <property type="match status" value="1"/>
</dbReference>
<accession>A0ABX4FIM8</accession>
<dbReference type="Gene3D" id="2.40.128.130">
    <property type="entry name" value="Autotransporter beta-domain"/>
    <property type="match status" value="1"/>
</dbReference>
<name>A0ABX4FIM8_9BORD</name>
<feature type="region of interest" description="Disordered" evidence="1">
    <location>
        <begin position="1"/>
        <end position="20"/>
    </location>
</feature>
<dbReference type="EMBL" id="NEVV01000001">
    <property type="protein sequence ID" value="OZI82100.1"/>
    <property type="molecule type" value="Genomic_DNA"/>
</dbReference>
<organism evidence="2 3">
    <name type="scientific">Bordetella genomosp. 6</name>
    <dbReference type="NCBI Taxonomy" id="463024"/>
    <lineage>
        <taxon>Bacteria</taxon>
        <taxon>Pseudomonadati</taxon>
        <taxon>Pseudomonadota</taxon>
        <taxon>Betaproteobacteria</taxon>
        <taxon>Burkholderiales</taxon>
        <taxon>Alcaligenaceae</taxon>
        <taxon>Bordetella</taxon>
    </lineage>
</organism>
<gene>
    <name evidence="2" type="ORF">CAL23_10545</name>
</gene>
<reference evidence="2 3" key="1">
    <citation type="submission" date="2017-05" db="EMBL/GenBank/DDBJ databases">
        <title>Complete and WGS of Bordetella genogroups.</title>
        <authorList>
            <person name="Spilker T."/>
            <person name="Lipuma J."/>
        </authorList>
    </citation>
    <scope>NUCLEOTIDE SEQUENCE [LARGE SCALE GENOMIC DNA]</scope>
    <source>
        <strain evidence="2 3">AU3139</strain>
    </source>
</reference>
<dbReference type="InterPro" id="IPR036709">
    <property type="entry name" value="Autotransporte_beta_dom_sf"/>
</dbReference>
<evidence type="ECO:0008006" key="4">
    <source>
        <dbReference type="Google" id="ProtNLM"/>
    </source>
</evidence>
<evidence type="ECO:0000313" key="2">
    <source>
        <dbReference type="EMBL" id="OZI82100.1"/>
    </source>
</evidence>
<evidence type="ECO:0000313" key="3">
    <source>
        <dbReference type="Proteomes" id="UP000216524"/>
    </source>
</evidence>
<evidence type="ECO:0000256" key="1">
    <source>
        <dbReference type="SAM" id="MobiDB-lite"/>
    </source>
</evidence>
<feature type="compositionally biased region" description="Basic residues" evidence="1">
    <location>
        <begin position="9"/>
        <end position="19"/>
    </location>
</feature>